<sequence>MTNFYVYTSIHHQDEGRQRPATRRFAARCHRGKSCMSSNGTRLIAANDNALSRQQMVYIADALLRAEPAPREVVARIRYRGKKPAWNWLSKRDRTGAAALWLLARDRLPLEAANDNQPSDGMSVDRRKDGKIRGRNPDPRNLEAYLALPSVQPRLGDAETNPVQWRGWHSDVIAIKPQRQPGEYPMHPFGRFTRCLPAIAEGAVFLGAQSGLGQPKIGKKRGDLRRADQPTIATPPEDVDVVIEVILSGGNVADVGKALGAKGGYADRRGGAALLAAGTWAKKAVANDRIRLCA</sequence>
<dbReference type="AlphaFoldDB" id="B9JAV1"/>
<gene>
    <name evidence="2" type="ordered locus">Arad_1317</name>
</gene>
<protein>
    <submittedName>
        <fullName evidence="2">Uncharacterized protein</fullName>
    </submittedName>
</protein>
<feature type="region of interest" description="Disordered" evidence="1">
    <location>
        <begin position="112"/>
        <end position="139"/>
    </location>
</feature>
<name>B9JAV1_RHIR8</name>
<evidence type="ECO:0000256" key="1">
    <source>
        <dbReference type="SAM" id="MobiDB-lite"/>
    </source>
</evidence>
<dbReference type="Proteomes" id="UP000001600">
    <property type="component" value="Chromosome 1"/>
</dbReference>
<dbReference type="EMBL" id="CP000628">
    <property type="protein sequence ID" value="ACM25784.1"/>
    <property type="molecule type" value="Genomic_DNA"/>
</dbReference>
<dbReference type="KEGG" id="ara:Arad_1317"/>
<evidence type="ECO:0000313" key="2">
    <source>
        <dbReference type="EMBL" id="ACM25784.1"/>
    </source>
</evidence>
<dbReference type="HOGENOM" id="CLU_945384_0_0_5"/>
<accession>B9JAV1</accession>
<organism evidence="2 3">
    <name type="scientific">Rhizobium rhizogenes (strain K84 / ATCC BAA-868)</name>
    <name type="common">Agrobacterium radiobacter</name>
    <dbReference type="NCBI Taxonomy" id="311403"/>
    <lineage>
        <taxon>Bacteria</taxon>
        <taxon>Pseudomonadati</taxon>
        <taxon>Pseudomonadota</taxon>
        <taxon>Alphaproteobacteria</taxon>
        <taxon>Hyphomicrobiales</taxon>
        <taxon>Rhizobiaceae</taxon>
        <taxon>Rhizobium/Agrobacterium group</taxon>
        <taxon>Rhizobium</taxon>
    </lineage>
</organism>
<dbReference type="eggNOG" id="ENOG5031AVW">
    <property type="taxonomic scope" value="Bacteria"/>
</dbReference>
<evidence type="ECO:0000313" key="3">
    <source>
        <dbReference type="Proteomes" id="UP000001600"/>
    </source>
</evidence>
<proteinExistence type="predicted"/>
<dbReference type="RefSeq" id="WP_012651074.1">
    <property type="nucleotide sequence ID" value="NC_011985.1"/>
</dbReference>
<reference evidence="2 3" key="1">
    <citation type="journal article" date="2009" name="J. Bacteriol.">
        <title>Genome sequences of three Agrobacterium biovars help elucidate the evolution of multichromosome genomes in bacteria.</title>
        <authorList>
            <person name="Slater S.C."/>
            <person name="Goldman B.S."/>
            <person name="Goodner B."/>
            <person name="Setubal J.C."/>
            <person name="Farrand S.K."/>
            <person name="Nester E.W."/>
            <person name="Burr T.J."/>
            <person name="Banta L."/>
            <person name="Dickerman A.W."/>
            <person name="Paulsen I."/>
            <person name="Otten L."/>
            <person name="Suen G."/>
            <person name="Welch R."/>
            <person name="Almeida N.F."/>
            <person name="Arnold F."/>
            <person name="Burton O.T."/>
            <person name="Du Z."/>
            <person name="Ewing A."/>
            <person name="Godsy E."/>
            <person name="Heisel S."/>
            <person name="Houmiel K.L."/>
            <person name="Jhaveri J."/>
            <person name="Lu J."/>
            <person name="Miller N.M."/>
            <person name="Norton S."/>
            <person name="Chen Q."/>
            <person name="Phoolcharoen W."/>
            <person name="Ohlin V."/>
            <person name="Ondrusek D."/>
            <person name="Pride N."/>
            <person name="Stricklin S.L."/>
            <person name="Sun J."/>
            <person name="Wheeler C."/>
            <person name="Wilson L."/>
            <person name="Zhu H."/>
            <person name="Wood D.W."/>
        </authorList>
    </citation>
    <scope>NUCLEOTIDE SEQUENCE [LARGE SCALE GENOMIC DNA]</scope>
    <source>
        <strain evidence="3">K84 / ATCC BAA-868</strain>
    </source>
</reference>
<feature type="compositionally biased region" description="Basic and acidic residues" evidence="1">
    <location>
        <begin position="123"/>
        <end position="139"/>
    </location>
</feature>